<name>A0A923E9N6_CLOTT</name>
<evidence type="ECO:0000256" key="2">
    <source>
        <dbReference type="RuleBase" id="RU362039"/>
    </source>
</evidence>
<dbReference type="AlphaFoldDB" id="A0A923E9N6"/>
<reference evidence="4 5" key="1">
    <citation type="submission" date="2020-04" db="EMBL/GenBank/DDBJ databases">
        <title>Genomic insights into acetone-butanol-ethanol (ABE) fermentation by sequencing solventogenic clostridia strains.</title>
        <authorList>
            <person name="Brown S."/>
        </authorList>
    </citation>
    <scope>NUCLEOTIDE SEQUENCE [LARGE SCALE GENOMIC DNA]</scope>
    <source>
        <strain evidence="4 5">DJ011</strain>
    </source>
</reference>
<keyword evidence="2" id="KW-0479">Metal-binding</keyword>
<feature type="domain" description="Calcineurin-like phosphoesterase" evidence="3">
    <location>
        <begin position="1"/>
        <end position="192"/>
    </location>
</feature>
<evidence type="ECO:0000259" key="3">
    <source>
        <dbReference type="Pfam" id="PF12850"/>
    </source>
</evidence>
<dbReference type="GO" id="GO:0005737">
    <property type="term" value="C:cytoplasm"/>
    <property type="evidence" value="ECO:0007669"/>
    <property type="project" value="TreeGrafter"/>
</dbReference>
<dbReference type="Proteomes" id="UP000563151">
    <property type="component" value="Unassembled WGS sequence"/>
</dbReference>
<dbReference type="Pfam" id="PF12850">
    <property type="entry name" value="Metallophos_2"/>
    <property type="match status" value="1"/>
</dbReference>
<dbReference type="RefSeq" id="WP_035148199.1">
    <property type="nucleotide sequence ID" value="NZ_JAAZWO010000007.1"/>
</dbReference>
<dbReference type="NCBIfam" id="TIGR00040">
    <property type="entry name" value="yfcE"/>
    <property type="match status" value="1"/>
</dbReference>
<dbReference type="PANTHER" id="PTHR42850:SF2">
    <property type="entry name" value="BLL5683 PROTEIN"/>
    <property type="match status" value="1"/>
</dbReference>
<dbReference type="GO" id="GO:0016791">
    <property type="term" value="F:phosphatase activity"/>
    <property type="evidence" value="ECO:0007669"/>
    <property type="project" value="TreeGrafter"/>
</dbReference>
<evidence type="ECO:0000256" key="1">
    <source>
        <dbReference type="ARBA" id="ARBA00008950"/>
    </source>
</evidence>
<organism evidence="4 5">
    <name type="scientific">Clostridium tetanomorphum</name>
    <dbReference type="NCBI Taxonomy" id="1553"/>
    <lineage>
        <taxon>Bacteria</taxon>
        <taxon>Bacillati</taxon>
        <taxon>Bacillota</taxon>
        <taxon>Clostridia</taxon>
        <taxon>Eubacteriales</taxon>
        <taxon>Clostridiaceae</taxon>
        <taxon>Clostridium</taxon>
    </lineage>
</organism>
<protein>
    <recommendedName>
        <fullName evidence="2">Phosphoesterase</fullName>
        <ecNumber evidence="2">3.1.4.-</ecNumber>
    </recommendedName>
</protein>
<dbReference type="InterPro" id="IPR029052">
    <property type="entry name" value="Metallo-depent_PP-like"/>
</dbReference>
<dbReference type="GO" id="GO:0046872">
    <property type="term" value="F:metal ion binding"/>
    <property type="evidence" value="ECO:0007669"/>
    <property type="project" value="UniProtKB-KW"/>
</dbReference>
<dbReference type="EC" id="3.1.4.-" evidence="2"/>
<comment type="cofactor">
    <cofactor evidence="2">
        <name>a divalent metal cation</name>
        <dbReference type="ChEBI" id="CHEBI:60240"/>
    </cofactor>
</comment>
<sequence>MKIAVISDIHGNIFALDNVLCDIDKKSVDCIINLGDFVGYGSFPNEVIERIRKKNILSIKGNYDASVIDNKFSYIRDTEINKFSLPYAVSAIRKENMEYLKTLPNELTLKFEDKTIIFVHGSPESINEYLKEDSNEVKEVMKKFKGDILVCAHTHIPYMKKYGEKIIINDGSVGKPKIGRPNSTYVILNIEKNKEIKAEFIEISYNYKKIIEDMQIKKFPEDLIKSYETGKE</sequence>
<dbReference type="PANTHER" id="PTHR42850">
    <property type="entry name" value="METALLOPHOSPHOESTERASE"/>
    <property type="match status" value="1"/>
</dbReference>
<dbReference type="SUPFAM" id="SSF56300">
    <property type="entry name" value="Metallo-dependent phosphatases"/>
    <property type="match status" value="1"/>
</dbReference>
<dbReference type="InterPro" id="IPR011152">
    <property type="entry name" value="Pesterase_MJ0912"/>
</dbReference>
<comment type="similarity">
    <text evidence="1 2">Belongs to the metallophosphoesterase superfamily. YfcE family.</text>
</comment>
<gene>
    <name evidence="4" type="ORF">HGG79_07675</name>
</gene>
<dbReference type="InterPro" id="IPR024654">
    <property type="entry name" value="Calcineurin-like_PHP_lpxH"/>
</dbReference>
<dbReference type="InterPro" id="IPR050126">
    <property type="entry name" value="Ap4A_hydrolase"/>
</dbReference>
<dbReference type="InterPro" id="IPR000979">
    <property type="entry name" value="Phosphodiesterase_MJ0936/Vps29"/>
</dbReference>
<dbReference type="Gene3D" id="3.60.21.10">
    <property type="match status" value="1"/>
</dbReference>
<evidence type="ECO:0000313" key="4">
    <source>
        <dbReference type="EMBL" id="MBC2397654.1"/>
    </source>
</evidence>
<dbReference type="PIRSF" id="PIRSF000883">
    <property type="entry name" value="Pesterase_MJ0912"/>
    <property type="match status" value="1"/>
</dbReference>
<accession>A0A923E9N6</accession>
<comment type="caution">
    <text evidence="4">The sequence shown here is derived from an EMBL/GenBank/DDBJ whole genome shotgun (WGS) entry which is preliminary data.</text>
</comment>
<keyword evidence="5" id="KW-1185">Reference proteome</keyword>
<proteinExistence type="inferred from homology"/>
<evidence type="ECO:0000313" key="5">
    <source>
        <dbReference type="Proteomes" id="UP000563151"/>
    </source>
</evidence>
<dbReference type="EMBL" id="JAAZWO010000007">
    <property type="protein sequence ID" value="MBC2397654.1"/>
    <property type="molecule type" value="Genomic_DNA"/>
</dbReference>